<name>A0AAV2CVS2_9ROSI</name>
<protein>
    <submittedName>
        <fullName evidence="1">Uncharacterized protein</fullName>
    </submittedName>
</protein>
<sequence>MDKNYLSPHRSKEMDWRCVALFMAVVSINCPLAEEMAIREWGSGSWSVDARKAALRIARLRMERRHKDARKTAKLAVQMLTGKASEVLSWHAGGHYGDEGNKYRWTVGDGMIGGLPMKWVTVTISLGVGVMVLINQRGREESHESGRSHV</sequence>
<accession>A0AAV2CVS2</accession>
<proteinExistence type="predicted"/>
<evidence type="ECO:0000313" key="2">
    <source>
        <dbReference type="Proteomes" id="UP001497516"/>
    </source>
</evidence>
<evidence type="ECO:0000313" key="1">
    <source>
        <dbReference type="EMBL" id="CAL1359945.1"/>
    </source>
</evidence>
<dbReference type="EMBL" id="OZ034814">
    <property type="protein sequence ID" value="CAL1359945.1"/>
    <property type="molecule type" value="Genomic_DNA"/>
</dbReference>
<reference evidence="1 2" key="1">
    <citation type="submission" date="2024-04" db="EMBL/GenBank/DDBJ databases">
        <authorList>
            <person name="Fracassetti M."/>
        </authorList>
    </citation>
    <scope>NUCLEOTIDE SEQUENCE [LARGE SCALE GENOMIC DNA]</scope>
</reference>
<organism evidence="1 2">
    <name type="scientific">Linum trigynum</name>
    <dbReference type="NCBI Taxonomy" id="586398"/>
    <lineage>
        <taxon>Eukaryota</taxon>
        <taxon>Viridiplantae</taxon>
        <taxon>Streptophyta</taxon>
        <taxon>Embryophyta</taxon>
        <taxon>Tracheophyta</taxon>
        <taxon>Spermatophyta</taxon>
        <taxon>Magnoliopsida</taxon>
        <taxon>eudicotyledons</taxon>
        <taxon>Gunneridae</taxon>
        <taxon>Pentapetalae</taxon>
        <taxon>rosids</taxon>
        <taxon>fabids</taxon>
        <taxon>Malpighiales</taxon>
        <taxon>Linaceae</taxon>
        <taxon>Linum</taxon>
    </lineage>
</organism>
<keyword evidence="2" id="KW-1185">Reference proteome</keyword>
<dbReference type="AlphaFoldDB" id="A0AAV2CVS2"/>
<gene>
    <name evidence="1" type="ORF">LTRI10_LOCUS7409</name>
</gene>
<dbReference type="Proteomes" id="UP001497516">
    <property type="component" value="Chromosome 10"/>
</dbReference>